<proteinExistence type="predicted"/>
<protein>
    <submittedName>
        <fullName evidence="1">Uncharacterized protein</fullName>
    </submittedName>
</protein>
<dbReference type="Pfam" id="PF09911">
    <property type="entry name" value="DUF2140"/>
    <property type="match status" value="1"/>
</dbReference>
<dbReference type="InterPro" id="IPR018672">
    <property type="entry name" value="DUF2140"/>
</dbReference>
<name>A0A366SND6_9ENTE</name>
<dbReference type="Proteomes" id="UP000252800">
    <property type="component" value="Unassembled WGS sequence"/>
</dbReference>
<gene>
    <name evidence="1" type="ORF">EB18_01554</name>
</gene>
<evidence type="ECO:0000313" key="1">
    <source>
        <dbReference type="EMBL" id="RBR28937.1"/>
    </source>
</evidence>
<dbReference type="AlphaFoldDB" id="A0A366SND6"/>
<evidence type="ECO:0000313" key="2">
    <source>
        <dbReference type="Proteomes" id="UP000252800"/>
    </source>
</evidence>
<comment type="caution">
    <text evidence="1">The sequence shown here is derived from an EMBL/GenBank/DDBJ whole genome shotgun (WGS) entry which is preliminary data.</text>
</comment>
<dbReference type="RefSeq" id="WP_162781785.1">
    <property type="nucleotide sequence ID" value="NZ_KZ845706.1"/>
</dbReference>
<reference evidence="1 2" key="1">
    <citation type="submission" date="2015-06" db="EMBL/GenBank/DDBJ databases">
        <title>The Genome Sequence of Enterococcus cecorum 170AEA1.</title>
        <authorList>
            <consortium name="The Broad Institute Genomics Platform"/>
            <consortium name="The Broad Institute Genome Sequencing Center for Infectious Disease"/>
            <person name="Earl A.M."/>
            <person name="Van Tyne D."/>
            <person name="Lebreton F."/>
            <person name="Saavedra J.T."/>
            <person name="Gilmore M.S."/>
            <person name="Manson McGuire A."/>
            <person name="Clock S."/>
            <person name="Crupain M."/>
            <person name="Rangan U."/>
            <person name="Young S."/>
            <person name="Abouelleil A."/>
            <person name="Cao P."/>
            <person name="Chapman S.B."/>
            <person name="Griggs A."/>
            <person name="Priest M."/>
            <person name="Shea T."/>
            <person name="Wortman J."/>
            <person name="Nusbaum C."/>
            <person name="Birren B."/>
        </authorList>
    </citation>
    <scope>NUCLEOTIDE SEQUENCE [LARGE SCALE GENOMIC DNA]</scope>
    <source>
        <strain evidence="1 2">170AEA1</strain>
    </source>
</reference>
<organism evidence="1 2">
    <name type="scientific">Enterococcus cecorum</name>
    <dbReference type="NCBI Taxonomy" id="44008"/>
    <lineage>
        <taxon>Bacteria</taxon>
        <taxon>Bacillati</taxon>
        <taxon>Bacillota</taxon>
        <taxon>Bacilli</taxon>
        <taxon>Lactobacillales</taxon>
        <taxon>Enterococcaceae</taxon>
        <taxon>Enterococcus</taxon>
    </lineage>
</organism>
<sequence>MGRPEVTLRETKGGFRRGTEKLPLQAKLSGSSSHLPSSMVLKLMNEAIDFPEWMIIRPDSQEIFVDLSNLSLSSGARVKAKEIDLNNNRIRLEIVIPNE</sequence>
<accession>A0A366SND6</accession>
<dbReference type="EMBL" id="LEOY01000012">
    <property type="protein sequence ID" value="RBR28937.1"/>
    <property type="molecule type" value="Genomic_DNA"/>
</dbReference>